<dbReference type="PANTHER" id="PTHR30390">
    <property type="entry name" value="SEDOHEPTULOSE 7-PHOSPHATE ISOMERASE / DNAA INITIATOR-ASSOCIATING FACTOR FOR REPLICATION INITIATION"/>
    <property type="match status" value="1"/>
</dbReference>
<accession>A0ABP8M6D5</accession>
<evidence type="ECO:0000313" key="3">
    <source>
        <dbReference type="Proteomes" id="UP001500840"/>
    </source>
</evidence>
<dbReference type="CDD" id="cd05006">
    <property type="entry name" value="SIS_GmhA"/>
    <property type="match status" value="1"/>
</dbReference>
<dbReference type="SUPFAM" id="SSF53697">
    <property type="entry name" value="SIS domain"/>
    <property type="match status" value="1"/>
</dbReference>
<dbReference type="Proteomes" id="UP001500840">
    <property type="component" value="Unassembled WGS sequence"/>
</dbReference>
<reference evidence="3" key="1">
    <citation type="journal article" date="2019" name="Int. J. Syst. Evol. Microbiol.">
        <title>The Global Catalogue of Microorganisms (GCM) 10K type strain sequencing project: providing services to taxonomists for standard genome sequencing and annotation.</title>
        <authorList>
            <consortium name="The Broad Institute Genomics Platform"/>
            <consortium name="The Broad Institute Genome Sequencing Center for Infectious Disease"/>
            <person name="Wu L."/>
            <person name="Ma J."/>
        </authorList>
    </citation>
    <scope>NUCLEOTIDE SEQUENCE [LARGE SCALE GENOMIC DNA]</scope>
    <source>
        <strain evidence="3">JCM 17759</strain>
    </source>
</reference>
<protein>
    <submittedName>
        <fullName evidence="2">SIS domain-containing protein</fullName>
    </submittedName>
</protein>
<dbReference type="EMBL" id="BAABGA010000006">
    <property type="protein sequence ID" value="GAA4445323.1"/>
    <property type="molecule type" value="Genomic_DNA"/>
</dbReference>
<dbReference type="RefSeq" id="WP_345319033.1">
    <property type="nucleotide sequence ID" value="NZ_BAABGA010000006.1"/>
</dbReference>
<comment type="caution">
    <text evidence="2">The sequence shown here is derived from an EMBL/GenBank/DDBJ whole genome shotgun (WGS) entry which is preliminary data.</text>
</comment>
<dbReference type="InterPro" id="IPR001347">
    <property type="entry name" value="SIS_dom"/>
</dbReference>
<dbReference type="Gene3D" id="3.40.50.10490">
    <property type="entry name" value="Glucose-6-phosphate isomerase like protein, domain 1"/>
    <property type="match status" value="1"/>
</dbReference>
<dbReference type="InterPro" id="IPR050099">
    <property type="entry name" value="SIS_GmhA/DiaA_subfam"/>
</dbReference>
<evidence type="ECO:0000259" key="1">
    <source>
        <dbReference type="PROSITE" id="PS51464"/>
    </source>
</evidence>
<sequence length="197" mass="21595">MANASAADLSQVTEYFSALKDTIDRCDLEEWQAAIDLIDQTWKDDAQTIVFGNGGSALAAQHAVTDWNKSLYLASGRRFRGISLADNMGIVSAYANDVCYEDVFLEQLRPIVCEGDLVVAISGSGNSENVVRAVKFAKDQGAKVICLTGFDGGKIHELADINVHIPIHDMQVAEDMHVVFIHNVIKNLMHRNLCKSL</sequence>
<dbReference type="Pfam" id="PF13580">
    <property type="entry name" value="SIS_2"/>
    <property type="match status" value="1"/>
</dbReference>
<keyword evidence="3" id="KW-1185">Reference proteome</keyword>
<feature type="domain" description="SIS" evidence="1">
    <location>
        <begin position="38"/>
        <end position="195"/>
    </location>
</feature>
<name>A0ABP8M6D5_9BACT</name>
<proteinExistence type="predicted"/>
<evidence type="ECO:0000313" key="2">
    <source>
        <dbReference type="EMBL" id="GAA4445323.1"/>
    </source>
</evidence>
<organism evidence="2 3">
    <name type="scientific">Novipirellula rosea</name>
    <dbReference type="NCBI Taxonomy" id="1031540"/>
    <lineage>
        <taxon>Bacteria</taxon>
        <taxon>Pseudomonadati</taxon>
        <taxon>Planctomycetota</taxon>
        <taxon>Planctomycetia</taxon>
        <taxon>Pirellulales</taxon>
        <taxon>Pirellulaceae</taxon>
        <taxon>Novipirellula</taxon>
    </lineage>
</organism>
<dbReference type="PROSITE" id="PS51464">
    <property type="entry name" value="SIS"/>
    <property type="match status" value="1"/>
</dbReference>
<gene>
    <name evidence="2" type="ORF">GCM10023156_04800</name>
</gene>
<dbReference type="InterPro" id="IPR046348">
    <property type="entry name" value="SIS_dom_sf"/>
</dbReference>
<dbReference type="PANTHER" id="PTHR30390:SF8">
    <property type="entry name" value="SUGAR ISOMERASE (SIS)"/>
    <property type="match status" value="1"/>
</dbReference>
<dbReference type="InterPro" id="IPR035461">
    <property type="entry name" value="GmhA/DiaA"/>
</dbReference>